<protein>
    <submittedName>
        <fullName evidence="1">Uncharacterized protein</fullName>
    </submittedName>
</protein>
<name>A0ABR1L9W0_9PEZI</name>
<proteinExistence type="predicted"/>
<gene>
    <name evidence="1" type="ORF">J3D65DRAFT_670678</name>
</gene>
<accession>A0ABR1L9W0</accession>
<dbReference type="Proteomes" id="UP001360953">
    <property type="component" value="Unassembled WGS sequence"/>
</dbReference>
<dbReference type="GeneID" id="92036226"/>
<dbReference type="RefSeq" id="XP_066651697.1">
    <property type="nucleotide sequence ID" value="XM_066803320.1"/>
</dbReference>
<dbReference type="EMBL" id="JBBPEH010000011">
    <property type="protein sequence ID" value="KAK7532027.1"/>
    <property type="molecule type" value="Genomic_DNA"/>
</dbReference>
<evidence type="ECO:0000313" key="1">
    <source>
        <dbReference type="EMBL" id="KAK7532027.1"/>
    </source>
</evidence>
<keyword evidence="2" id="KW-1185">Reference proteome</keyword>
<comment type="caution">
    <text evidence="1">The sequence shown here is derived from an EMBL/GenBank/DDBJ whole genome shotgun (WGS) entry which is preliminary data.</text>
</comment>
<evidence type="ECO:0000313" key="2">
    <source>
        <dbReference type="Proteomes" id="UP001360953"/>
    </source>
</evidence>
<reference evidence="1 2" key="1">
    <citation type="submission" date="2024-04" db="EMBL/GenBank/DDBJ databases">
        <title>Phyllosticta paracitricarpa is synonymous to the EU quarantine fungus P. citricarpa based on phylogenomic analyses.</title>
        <authorList>
            <consortium name="Lawrence Berkeley National Laboratory"/>
            <person name="Van ingen-buijs V.A."/>
            <person name="Van westerhoven A.C."/>
            <person name="Haridas S."/>
            <person name="Skiadas P."/>
            <person name="Martin F."/>
            <person name="Groenewald J.Z."/>
            <person name="Crous P.W."/>
            <person name="Seidl M.F."/>
        </authorList>
    </citation>
    <scope>NUCLEOTIDE SEQUENCE [LARGE SCALE GENOMIC DNA]</scope>
    <source>
        <strain evidence="1 2">CPC 17464</strain>
    </source>
</reference>
<sequence>MKARASSSSNSESSRYQAYCYYTFDHITEQRKTDMWIGRLPPSLIDKVRIRARDLTELSTLQDLFEPLPEFQMDYPEMNDFIYALETFQKTNGFFFRNAPENRQEAIDVLLSRFPPDALQMFRERTSNLYNVNTWQDVLFVFSEIVDDCMGARTEPEEVWRDWLVAISRIREKTRRRMEMDEEYGHSSYHYLLANEFWTMRMGDDEPFELFKRRVQRYERRLGYDFSLVPEQQKIDMWIGLLTRMEAADSRVERATQFWETKQEVQPGMSFLFAQHLEEIPKEQSCFFQNTSGQVSTDLLLARIPPRELKMLRERTFNFSFVNTWQDVLEQFRRVTERDCEGRHDADTEAD</sequence>
<organism evidence="1 2">
    <name type="scientific">Phyllosticta citribraziliensis</name>
    <dbReference type="NCBI Taxonomy" id="989973"/>
    <lineage>
        <taxon>Eukaryota</taxon>
        <taxon>Fungi</taxon>
        <taxon>Dikarya</taxon>
        <taxon>Ascomycota</taxon>
        <taxon>Pezizomycotina</taxon>
        <taxon>Dothideomycetes</taxon>
        <taxon>Dothideomycetes incertae sedis</taxon>
        <taxon>Botryosphaeriales</taxon>
        <taxon>Phyllostictaceae</taxon>
        <taxon>Phyllosticta</taxon>
    </lineage>
</organism>